<evidence type="ECO:0000259" key="8">
    <source>
        <dbReference type="Pfam" id="PF00857"/>
    </source>
</evidence>
<dbReference type="PANTHER" id="PTHR11080">
    <property type="entry name" value="PYRAZINAMIDASE/NICOTINAMIDASE"/>
    <property type="match status" value="1"/>
</dbReference>
<gene>
    <name evidence="9" type="primary">pncA</name>
    <name evidence="9" type="ORF">KSP9073_03419</name>
</gene>
<evidence type="ECO:0000256" key="1">
    <source>
        <dbReference type="ARBA" id="ARBA00006336"/>
    </source>
</evidence>
<dbReference type="Proteomes" id="UP000244934">
    <property type="component" value="Unassembled WGS sequence"/>
</dbReference>
<dbReference type="RefSeq" id="WP_243409279.1">
    <property type="nucleotide sequence ID" value="NZ_ONZI01000006.1"/>
</dbReference>
<dbReference type="AlphaFoldDB" id="A0A2R8CR25"/>
<dbReference type="Pfam" id="PF00857">
    <property type="entry name" value="Isochorismatase"/>
    <property type="match status" value="1"/>
</dbReference>
<keyword evidence="4 9" id="KW-0378">Hydrolase</keyword>
<dbReference type="InterPro" id="IPR036380">
    <property type="entry name" value="Isochorismatase-like_sf"/>
</dbReference>
<name>A0A2R8CR25_9GAMM</name>
<keyword evidence="3" id="KW-0479">Metal-binding</keyword>
<dbReference type="GO" id="GO:0008936">
    <property type="term" value="F:nicotinamidase activity"/>
    <property type="evidence" value="ECO:0007669"/>
    <property type="project" value="UniProtKB-EC"/>
</dbReference>
<keyword evidence="10" id="KW-1185">Reference proteome</keyword>
<dbReference type="InterPro" id="IPR052347">
    <property type="entry name" value="Isochorismatase_Nicotinamidase"/>
</dbReference>
<dbReference type="PANTHER" id="PTHR11080:SF2">
    <property type="entry name" value="LD05707P"/>
    <property type="match status" value="1"/>
</dbReference>
<evidence type="ECO:0000256" key="5">
    <source>
        <dbReference type="ARBA" id="ARBA00037900"/>
    </source>
</evidence>
<dbReference type="SUPFAM" id="SSF52499">
    <property type="entry name" value="Isochorismatase-like hydrolases"/>
    <property type="match status" value="1"/>
</dbReference>
<dbReference type="InterPro" id="IPR000868">
    <property type="entry name" value="Isochorismatase-like_dom"/>
</dbReference>
<evidence type="ECO:0000256" key="4">
    <source>
        <dbReference type="ARBA" id="ARBA00022801"/>
    </source>
</evidence>
<reference evidence="10" key="1">
    <citation type="submission" date="2018-03" db="EMBL/GenBank/DDBJ databases">
        <authorList>
            <person name="Navarro De La Torre S."/>
        </authorList>
    </citation>
    <scope>NUCLEOTIDE SEQUENCE [LARGE SCALE GENOMIC DNA]</scope>
    <source>
        <strain evidence="10">EAod3</strain>
    </source>
</reference>
<accession>A0A2R8CR25</accession>
<comment type="pathway">
    <text evidence="5">Cofactor biosynthesis; nicotinate biosynthesis; nicotinate from nicotinamide: step 1/1.</text>
</comment>
<organism evidence="9 10">
    <name type="scientific">Kushneria phyllosphaerae</name>
    <dbReference type="NCBI Taxonomy" id="2100822"/>
    <lineage>
        <taxon>Bacteria</taxon>
        <taxon>Pseudomonadati</taxon>
        <taxon>Pseudomonadota</taxon>
        <taxon>Gammaproteobacteria</taxon>
        <taxon>Oceanospirillales</taxon>
        <taxon>Halomonadaceae</taxon>
        <taxon>Kushneria</taxon>
    </lineage>
</organism>
<keyword evidence="2" id="KW-0662">Pyridine nucleotide biosynthesis</keyword>
<dbReference type="GO" id="GO:0046872">
    <property type="term" value="F:metal ion binding"/>
    <property type="evidence" value="ECO:0007669"/>
    <property type="project" value="UniProtKB-KW"/>
</dbReference>
<sequence length="230" mass="25121">MAYSHRDTDMPGTRPAPEQCALIVVDLQGDFMPGGALACTRGNEIIDGIQTAMSSDEYGHVVATQDWHPAGHISFASSHAGHQPFDTIELYGESQTLWPEHCVRATSGAVLDTRLDWSLADIIIRKGSDPRVDSYSAFRDNLGPKGMRPSTGLAGWLRERGVTEVSVCGLAREVCVLWTAEDALRAGFTTRFLWPLTRPVSFDSDTATYRRLEHCGIAIVDTASMDPPEA</sequence>
<dbReference type="CDD" id="cd01011">
    <property type="entry name" value="nicotinamidase"/>
    <property type="match status" value="1"/>
</dbReference>
<evidence type="ECO:0000256" key="7">
    <source>
        <dbReference type="ARBA" id="ARBA00043224"/>
    </source>
</evidence>
<dbReference type="EMBL" id="ONZI01000006">
    <property type="protein sequence ID" value="SPJ35358.1"/>
    <property type="molecule type" value="Genomic_DNA"/>
</dbReference>
<evidence type="ECO:0000313" key="9">
    <source>
        <dbReference type="EMBL" id="SPJ35358.1"/>
    </source>
</evidence>
<dbReference type="Gene3D" id="3.40.50.850">
    <property type="entry name" value="Isochorismatase-like"/>
    <property type="match status" value="1"/>
</dbReference>
<evidence type="ECO:0000313" key="10">
    <source>
        <dbReference type="Proteomes" id="UP000244934"/>
    </source>
</evidence>
<dbReference type="EC" id="3.5.1.19" evidence="6"/>
<proteinExistence type="inferred from homology"/>
<protein>
    <recommendedName>
        <fullName evidence="6">nicotinamidase</fullName>
        <ecNumber evidence="6">3.5.1.19</ecNumber>
    </recommendedName>
    <alternativeName>
        <fullName evidence="7">Nicotinamide deamidase</fullName>
    </alternativeName>
</protein>
<evidence type="ECO:0000256" key="3">
    <source>
        <dbReference type="ARBA" id="ARBA00022723"/>
    </source>
</evidence>
<evidence type="ECO:0000256" key="6">
    <source>
        <dbReference type="ARBA" id="ARBA00039017"/>
    </source>
</evidence>
<comment type="similarity">
    <text evidence="1">Belongs to the isochorismatase family.</text>
</comment>
<evidence type="ECO:0000256" key="2">
    <source>
        <dbReference type="ARBA" id="ARBA00022642"/>
    </source>
</evidence>
<feature type="domain" description="Isochorismatase-like" evidence="8">
    <location>
        <begin position="20"/>
        <end position="223"/>
    </location>
</feature>
<dbReference type="GO" id="GO:0019363">
    <property type="term" value="P:pyridine nucleotide biosynthetic process"/>
    <property type="evidence" value="ECO:0007669"/>
    <property type="project" value="UniProtKB-KW"/>
</dbReference>